<dbReference type="EMBL" id="NAJO01000007">
    <property type="protein sequence ID" value="OQO11326.1"/>
    <property type="molecule type" value="Genomic_DNA"/>
</dbReference>
<feature type="transmembrane region" description="Helical" evidence="1">
    <location>
        <begin position="172"/>
        <end position="189"/>
    </location>
</feature>
<gene>
    <name evidence="2" type="ORF">B0A48_05582</name>
</gene>
<comment type="caution">
    <text evidence="2">The sequence shown here is derived from an EMBL/GenBank/DDBJ whole genome shotgun (WGS) entry which is preliminary data.</text>
</comment>
<keyword evidence="3" id="KW-1185">Reference proteome</keyword>
<dbReference type="Proteomes" id="UP000192596">
    <property type="component" value="Unassembled WGS sequence"/>
</dbReference>
<dbReference type="AlphaFoldDB" id="A0A1V8TIY2"/>
<proteinExistence type="predicted"/>
<dbReference type="InParanoid" id="A0A1V8TIY2"/>
<evidence type="ECO:0000313" key="2">
    <source>
        <dbReference type="EMBL" id="OQO11326.1"/>
    </source>
</evidence>
<evidence type="ECO:0000256" key="1">
    <source>
        <dbReference type="SAM" id="Phobius"/>
    </source>
</evidence>
<sequence>MPSSYTTSYWITTTATQGNKTSTVTSAIVVPVTPIVPNMTTSISTGYTTTYCPSSTTLTNGNTTYSVSLPEVLTLPVTSTITYPVGPVMPPGTAPVGPVTPPGTTPLMPVNPPGTAPVVPATYPGSSPVSPVTQSAGSAIPSVSSYSAQPTTTSTYKGPYQPTSFAVPKSQVGNAIAVVILGVFGWMVVMA</sequence>
<keyword evidence="1" id="KW-1133">Transmembrane helix</keyword>
<accession>A0A1V8TIY2</accession>
<organism evidence="2 3">
    <name type="scientific">Cryoendolithus antarcticus</name>
    <dbReference type="NCBI Taxonomy" id="1507870"/>
    <lineage>
        <taxon>Eukaryota</taxon>
        <taxon>Fungi</taxon>
        <taxon>Dikarya</taxon>
        <taxon>Ascomycota</taxon>
        <taxon>Pezizomycotina</taxon>
        <taxon>Dothideomycetes</taxon>
        <taxon>Dothideomycetidae</taxon>
        <taxon>Cladosporiales</taxon>
        <taxon>Cladosporiaceae</taxon>
        <taxon>Cryoendolithus</taxon>
    </lineage>
</organism>
<protein>
    <submittedName>
        <fullName evidence="2">Uncharacterized protein</fullName>
    </submittedName>
</protein>
<reference evidence="3" key="1">
    <citation type="submission" date="2017-03" db="EMBL/GenBank/DDBJ databases">
        <title>Genomes of endolithic fungi from Antarctica.</title>
        <authorList>
            <person name="Coleine C."/>
            <person name="Masonjones S."/>
            <person name="Stajich J.E."/>
        </authorList>
    </citation>
    <scope>NUCLEOTIDE SEQUENCE [LARGE SCALE GENOMIC DNA]</scope>
    <source>
        <strain evidence="3">CCFEE 5527</strain>
    </source>
</reference>
<keyword evidence="1" id="KW-0472">Membrane</keyword>
<keyword evidence="1" id="KW-0812">Transmembrane</keyword>
<evidence type="ECO:0000313" key="3">
    <source>
        <dbReference type="Proteomes" id="UP000192596"/>
    </source>
</evidence>
<name>A0A1V8TIY2_9PEZI</name>